<evidence type="ECO:0000313" key="2">
    <source>
        <dbReference type="EMBL" id="RLM98376.1"/>
    </source>
</evidence>
<feature type="compositionally biased region" description="Basic residues" evidence="1">
    <location>
        <begin position="1"/>
        <end position="15"/>
    </location>
</feature>
<reference evidence="3" key="1">
    <citation type="journal article" date="2019" name="Nat. Commun.">
        <title>The genome of broomcorn millet.</title>
        <authorList>
            <person name="Zou C."/>
            <person name="Miki D."/>
            <person name="Li D."/>
            <person name="Tang Q."/>
            <person name="Xiao L."/>
            <person name="Rajput S."/>
            <person name="Deng P."/>
            <person name="Jia W."/>
            <person name="Huang R."/>
            <person name="Zhang M."/>
            <person name="Sun Y."/>
            <person name="Hu J."/>
            <person name="Fu X."/>
            <person name="Schnable P.S."/>
            <person name="Li F."/>
            <person name="Zhang H."/>
            <person name="Feng B."/>
            <person name="Zhu X."/>
            <person name="Liu R."/>
            <person name="Schnable J.C."/>
            <person name="Zhu J.-K."/>
            <person name="Zhang H."/>
        </authorList>
    </citation>
    <scope>NUCLEOTIDE SEQUENCE [LARGE SCALE GENOMIC DNA]</scope>
</reference>
<keyword evidence="3" id="KW-1185">Reference proteome</keyword>
<proteinExistence type="predicted"/>
<dbReference type="EMBL" id="PQIB02000009">
    <property type="protein sequence ID" value="RLM98376.1"/>
    <property type="molecule type" value="Genomic_DNA"/>
</dbReference>
<evidence type="ECO:0000256" key="1">
    <source>
        <dbReference type="SAM" id="MobiDB-lite"/>
    </source>
</evidence>
<name>A0A3L6R681_PANMI</name>
<dbReference type="Proteomes" id="UP000275267">
    <property type="component" value="Unassembled WGS sequence"/>
</dbReference>
<evidence type="ECO:0000313" key="3">
    <source>
        <dbReference type="Proteomes" id="UP000275267"/>
    </source>
</evidence>
<protein>
    <submittedName>
        <fullName evidence="2">Uncharacterized protein</fullName>
    </submittedName>
</protein>
<organism evidence="2 3">
    <name type="scientific">Panicum miliaceum</name>
    <name type="common">Proso millet</name>
    <name type="synonym">Broomcorn millet</name>
    <dbReference type="NCBI Taxonomy" id="4540"/>
    <lineage>
        <taxon>Eukaryota</taxon>
        <taxon>Viridiplantae</taxon>
        <taxon>Streptophyta</taxon>
        <taxon>Embryophyta</taxon>
        <taxon>Tracheophyta</taxon>
        <taxon>Spermatophyta</taxon>
        <taxon>Magnoliopsida</taxon>
        <taxon>Liliopsida</taxon>
        <taxon>Poales</taxon>
        <taxon>Poaceae</taxon>
        <taxon>PACMAD clade</taxon>
        <taxon>Panicoideae</taxon>
        <taxon>Panicodae</taxon>
        <taxon>Paniceae</taxon>
        <taxon>Panicinae</taxon>
        <taxon>Panicum</taxon>
        <taxon>Panicum sect. Panicum</taxon>
    </lineage>
</organism>
<dbReference type="AlphaFoldDB" id="A0A3L6R681"/>
<feature type="compositionally biased region" description="Low complexity" evidence="1">
    <location>
        <begin position="29"/>
        <end position="41"/>
    </location>
</feature>
<gene>
    <name evidence="2" type="ORF">C2845_PM06G23400</name>
</gene>
<accession>A0A3L6R681</accession>
<comment type="caution">
    <text evidence="2">The sequence shown here is derived from an EMBL/GenBank/DDBJ whole genome shotgun (WGS) entry which is preliminary data.</text>
</comment>
<feature type="region of interest" description="Disordered" evidence="1">
    <location>
        <begin position="1"/>
        <end position="53"/>
    </location>
</feature>
<sequence>MAARGRRRGRVARRRPSGESPALSKDASLRSAAAGSAISAATEEPTGITDREI</sequence>